<dbReference type="PANTHER" id="PTHR42673:SF4">
    <property type="entry name" value="MALEYLACETOACETATE ISOMERASE"/>
    <property type="match status" value="1"/>
</dbReference>
<dbReference type="RefSeq" id="XP_021877925.1">
    <property type="nucleotide sequence ID" value="XM_022025337.1"/>
</dbReference>
<name>A0A1Y2GCV2_9FUNG</name>
<dbReference type="GO" id="GO:0006559">
    <property type="term" value="P:L-phenylalanine catabolic process"/>
    <property type="evidence" value="ECO:0007669"/>
    <property type="project" value="TreeGrafter"/>
</dbReference>
<dbReference type="InterPro" id="IPR034330">
    <property type="entry name" value="GST_Zeta_C"/>
</dbReference>
<dbReference type="FunFam" id="1.20.1050.10:FF:000010">
    <property type="entry name" value="Maleylacetoacetate isomerase isoform 1"/>
    <property type="match status" value="1"/>
</dbReference>
<evidence type="ECO:0000313" key="4">
    <source>
        <dbReference type="EMBL" id="ORZ07262.1"/>
    </source>
</evidence>
<reference evidence="4 5" key="1">
    <citation type="submission" date="2016-07" db="EMBL/GenBank/DDBJ databases">
        <title>Pervasive Adenine N6-methylation of Active Genes in Fungi.</title>
        <authorList>
            <consortium name="DOE Joint Genome Institute"/>
            <person name="Mondo S.J."/>
            <person name="Dannebaum R.O."/>
            <person name="Kuo R.C."/>
            <person name="Labutti K."/>
            <person name="Haridas S."/>
            <person name="Kuo A."/>
            <person name="Salamov A."/>
            <person name="Ahrendt S.R."/>
            <person name="Lipzen A."/>
            <person name="Sullivan W."/>
            <person name="Andreopoulos W.B."/>
            <person name="Clum A."/>
            <person name="Lindquist E."/>
            <person name="Daum C."/>
            <person name="Ramamoorthy G.K."/>
            <person name="Gryganskyi A."/>
            <person name="Culley D."/>
            <person name="Magnuson J.K."/>
            <person name="James T.Y."/>
            <person name="O'Malley M.A."/>
            <person name="Stajich J.E."/>
            <person name="Spatafora J.W."/>
            <person name="Visel A."/>
            <person name="Grigoriev I.V."/>
        </authorList>
    </citation>
    <scope>NUCLEOTIDE SEQUENCE [LARGE SCALE GENOMIC DNA]</scope>
    <source>
        <strain evidence="4 5">NRRL 3116</strain>
    </source>
</reference>
<dbReference type="InterPro" id="IPR005955">
    <property type="entry name" value="GST_Zeta"/>
</dbReference>
<evidence type="ECO:0000259" key="2">
    <source>
        <dbReference type="PROSITE" id="PS50404"/>
    </source>
</evidence>
<dbReference type="Pfam" id="PF13417">
    <property type="entry name" value="GST_N_3"/>
    <property type="match status" value="1"/>
</dbReference>
<dbReference type="InterPro" id="IPR004046">
    <property type="entry name" value="GST_C"/>
</dbReference>
<dbReference type="GO" id="GO:0005739">
    <property type="term" value="C:mitochondrion"/>
    <property type="evidence" value="ECO:0007669"/>
    <property type="project" value="TreeGrafter"/>
</dbReference>
<dbReference type="GO" id="GO:0006749">
    <property type="term" value="P:glutathione metabolic process"/>
    <property type="evidence" value="ECO:0007669"/>
    <property type="project" value="TreeGrafter"/>
</dbReference>
<dbReference type="Gene3D" id="3.40.30.10">
    <property type="entry name" value="Glutaredoxin"/>
    <property type="match status" value="1"/>
</dbReference>
<dbReference type="Gene3D" id="1.20.1050.10">
    <property type="match status" value="1"/>
</dbReference>
<dbReference type="GeneID" id="33567181"/>
<feature type="domain" description="GST C-terminal" evidence="3">
    <location>
        <begin position="95"/>
        <end position="215"/>
    </location>
</feature>
<evidence type="ECO:0000313" key="5">
    <source>
        <dbReference type="Proteomes" id="UP000193648"/>
    </source>
</evidence>
<dbReference type="GO" id="GO:0016034">
    <property type="term" value="F:maleylacetoacetate isomerase activity"/>
    <property type="evidence" value="ECO:0007669"/>
    <property type="project" value="TreeGrafter"/>
</dbReference>
<feature type="domain" description="GST N-terminal" evidence="2">
    <location>
        <begin position="5"/>
        <end position="90"/>
    </location>
</feature>
<dbReference type="AlphaFoldDB" id="A0A1Y2GCV2"/>
<dbReference type="PANTHER" id="PTHR42673">
    <property type="entry name" value="MALEYLACETOACETATE ISOMERASE"/>
    <property type="match status" value="1"/>
</dbReference>
<keyword evidence="5" id="KW-1185">Reference proteome</keyword>
<dbReference type="InterPro" id="IPR040079">
    <property type="entry name" value="Glutathione_S-Trfase"/>
</dbReference>
<dbReference type="EMBL" id="MCFF01000042">
    <property type="protein sequence ID" value="ORZ07262.1"/>
    <property type="molecule type" value="Genomic_DNA"/>
</dbReference>
<comment type="similarity">
    <text evidence="1">Belongs to the GST superfamily. Zeta family.</text>
</comment>
<sequence length="219" mass="24966">MASDSRPLLYSFYRSSCSWRVRLALSIKGIAYDTKSINLLTEENKTKEYKQIQPFGAIPAFVDDINEDNTPLIESAAIIEYLDETRPENPLLPKDPRERAIVRSLVYAIAMGIQPICSIRVLKFIGKDNEEEWTKHFMSEGFAAFEKLLQRTAGKYAFGDTITMADLFLVPQFFNGLRFGVDMTAYPIMSRINSTLEQLEAFKAAHPTRQPDCPPELRQ</sequence>
<accession>A0A1Y2GCV2</accession>
<dbReference type="InterPro" id="IPR036282">
    <property type="entry name" value="Glutathione-S-Trfase_C_sf"/>
</dbReference>
<dbReference type="STRING" id="64571.A0A1Y2GCV2"/>
<dbReference type="Proteomes" id="UP000193648">
    <property type="component" value="Unassembled WGS sequence"/>
</dbReference>
<dbReference type="CDD" id="cd03191">
    <property type="entry name" value="GST_C_Zeta"/>
    <property type="match status" value="1"/>
</dbReference>
<gene>
    <name evidence="4" type="ORF">BCR41DRAFT_360274</name>
</gene>
<dbReference type="InParanoid" id="A0A1Y2GCV2"/>
<dbReference type="GO" id="GO:0004364">
    <property type="term" value="F:glutathione transferase activity"/>
    <property type="evidence" value="ECO:0007669"/>
    <property type="project" value="TreeGrafter"/>
</dbReference>
<dbReference type="SFLD" id="SFLDS00019">
    <property type="entry name" value="Glutathione_Transferase_(cytos"/>
    <property type="match status" value="1"/>
</dbReference>
<dbReference type="SFLD" id="SFLDG00358">
    <property type="entry name" value="Main_(cytGST)"/>
    <property type="match status" value="1"/>
</dbReference>
<dbReference type="SUPFAM" id="SSF52833">
    <property type="entry name" value="Thioredoxin-like"/>
    <property type="match status" value="1"/>
</dbReference>
<evidence type="ECO:0000256" key="1">
    <source>
        <dbReference type="ARBA" id="ARBA00010007"/>
    </source>
</evidence>
<dbReference type="InterPro" id="IPR004045">
    <property type="entry name" value="Glutathione_S-Trfase_N"/>
</dbReference>
<dbReference type="Pfam" id="PF14497">
    <property type="entry name" value="GST_C_3"/>
    <property type="match status" value="1"/>
</dbReference>
<proteinExistence type="inferred from homology"/>
<comment type="caution">
    <text evidence="4">The sequence shown here is derived from an EMBL/GenBank/DDBJ whole genome shotgun (WGS) entry which is preliminary data.</text>
</comment>
<protein>
    <submittedName>
        <fullName evidence="4">Glutathione S-transferase</fullName>
    </submittedName>
</protein>
<dbReference type="OrthoDB" id="202840at2759"/>
<dbReference type="SUPFAM" id="SSF47616">
    <property type="entry name" value="GST C-terminal domain-like"/>
    <property type="match status" value="1"/>
</dbReference>
<dbReference type="PROSITE" id="PS50405">
    <property type="entry name" value="GST_CTER"/>
    <property type="match status" value="1"/>
</dbReference>
<organism evidence="4 5">
    <name type="scientific">Lobosporangium transversale</name>
    <dbReference type="NCBI Taxonomy" id="64571"/>
    <lineage>
        <taxon>Eukaryota</taxon>
        <taxon>Fungi</taxon>
        <taxon>Fungi incertae sedis</taxon>
        <taxon>Mucoromycota</taxon>
        <taxon>Mortierellomycotina</taxon>
        <taxon>Mortierellomycetes</taxon>
        <taxon>Mortierellales</taxon>
        <taxon>Mortierellaceae</taxon>
        <taxon>Lobosporangium</taxon>
    </lineage>
</organism>
<dbReference type="PROSITE" id="PS50404">
    <property type="entry name" value="GST_NTER"/>
    <property type="match status" value="1"/>
</dbReference>
<dbReference type="NCBIfam" id="TIGR01262">
    <property type="entry name" value="maiA"/>
    <property type="match status" value="1"/>
</dbReference>
<evidence type="ECO:0000259" key="3">
    <source>
        <dbReference type="PROSITE" id="PS50405"/>
    </source>
</evidence>
<dbReference type="InterPro" id="IPR010987">
    <property type="entry name" value="Glutathione-S-Trfase_C-like"/>
</dbReference>
<keyword evidence="4" id="KW-0808">Transferase</keyword>
<dbReference type="InterPro" id="IPR036249">
    <property type="entry name" value="Thioredoxin-like_sf"/>
</dbReference>